<organism evidence="1 2">
    <name type="scientific">Streptomyces endocoffeicus</name>
    <dbReference type="NCBI Taxonomy" id="2898945"/>
    <lineage>
        <taxon>Bacteria</taxon>
        <taxon>Bacillati</taxon>
        <taxon>Actinomycetota</taxon>
        <taxon>Actinomycetes</taxon>
        <taxon>Kitasatosporales</taxon>
        <taxon>Streptomycetaceae</taxon>
        <taxon>Streptomyces</taxon>
    </lineage>
</organism>
<name>A0ABS1PU03_9ACTN</name>
<protein>
    <submittedName>
        <fullName evidence="1">Uncharacterized protein</fullName>
    </submittedName>
</protein>
<comment type="caution">
    <text evidence="1">The sequence shown here is derived from an EMBL/GenBank/DDBJ whole genome shotgun (WGS) entry which is preliminary data.</text>
</comment>
<dbReference type="RefSeq" id="WP_201853254.1">
    <property type="nucleotide sequence ID" value="NZ_JAERRG010000009.1"/>
</dbReference>
<accession>A0ABS1PU03</accession>
<proteinExistence type="predicted"/>
<evidence type="ECO:0000313" key="1">
    <source>
        <dbReference type="EMBL" id="MBL1115465.1"/>
    </source>
</evidence>
<dbReference type="Proteomes" id="UP000621510">
    <property type="component" value="Unassembled WGS sequence"/>
</dbReference>
<gene>
    <name evidence="1" type="ORF">JK364_24140</name>
</gene>
<sequence length="323" mass="35276">MYDTPDTLRAFLTLCLDPGPGRTKRTPEELTRILPEPILAQLTTFAPNLGVLRSDTEQRQRQADTARLVWAASLAEWIEGQVPAEDRAQHCNGAALTHDETGVCTHPVAPAEEAPCAHESWDVTSEYPAPGRTGWVKFRTCNDCGALLDSVTEPEPHFETNRAAAAAAVGHVTVEETAAVYVGEDVQAPAEPAVLPWTELLWGHESHELIGEIAFALCNTDGRPRDEDETKEQRGRRILADIEHVLAGWRDAVEHRCPPVYLTPDGRVWTYRGEHVAGDGPACYESPSSPKAYTVAQLKAMYGWVATVDGRTPTEGEGVPTAL</sequence>
<dbReference type="EMBL" id="JAERRG010000009">
    <property type="protein sequence ID" value="MBL1115465.1"/>
    <property type="molecule type" value="Genomic_DNA"/>
</dbReference>
<evidence type="ECO:0000313" key="2">
    <source>
        <dbReference type="Proteomes" id="UP000621510"/>
    </source>
</evidence>
<reference evidence="1 2" key="1">
    <citation type="submission" date="2021-01" db="EMBL/GenBank/DDBJ databases">
        <title>WGS of actinomycetes isolated from Thailand.</title>
        <authorList>
            <person name="Thawai C."/>
        </authorList>
    </citation>
    <scope>NUCLEOTIDE SEQUENCE [LARGE SCALE GENOMIC DNA]</scope>
    <source>
        <strain evidence="1 2">CA3R110</strain>
    </source>
</reference>
<keyword evidence="2" id="KW-1185">Reference proteome</keyword>